<evidence type="ECO:0000313" key="1">
    <source>
        <dbReference type="EMBL" id="KAI3710940.1"/>
    </source>
</evidence>
<comment type="caution">
    <text evidence="1">The sequence shown here is derived from an EMBL/GenBank/DDBJ whole genome shotgun (WGS) entry which is preliminary data.</text>
</comment>
<keyword evidence="2" id="KW-1185">Reference proteome</keyword>
<organism evidence="1 2">
    <name type="scientific">Cichorium intybus</name>
    <name type="common">Chicory</name>
    <dbReference type="NCBI Taxonomy" id="13427"/>
    <lineage>
        <taxon>Eukaryota</taxon>
        <taxon>Viridiplantae</taxon>
        <taxon>Streptophyta</taxon>
        <taxon>Embryophyta</taxon>
        <taxon>Tracheophyta</taxon>
        <taxon>Spermatophyta</taxon>
        <taxon>Magnoliopsida</taxon>
        <taxon>eudicotyledons</taxon>
        <taxon>Gunneridae</taxon>
        <taxon>Pentapetalae</taxon>
        <taxon>asterids</taxon>
        <taxon>campanulids</taxon>
        <taxon>Asterales</taxon>
        <taxon>Asteraceae</taxon>
        <taxon>Cichorioideae</taxon>
        <taxon>Cichorieae</taxon>
        <taxon>Cichoriinae</taxon>
        <taxon>Cichorium</taxon>
    </lineage>
</organism>
<protein>
    <submittedName>
        <fullName evidence="1">Uncharacterized protein</fullName>
    </submittedName>
</protein>
<accession>A0ACB9AMS2</accession>
<dbReference type="Proteomes" id="UP001055811">
    <property type="component" value="Linkage Group LG07"/>
</dbReference>
<evidence type="ECO:0000313" key="2">
    <source>
        <dbReference type="Proteomes" id="UP001055811"/>
    </source>
</evidence>
<gene>
    <name evidence="1" type="ORF">L2E82_40736</name>
</gene>
<sequence>MVPPSETLHLHDQKAFLTTTAPFGLHRSCHQCLTTSPTLMTGQEQHFDFRYVDLLGTVGVALAGLLGTVRAQGRPLSDFANQKIVVVGAGSFQIRGIVLGKQLLKDSSTSSPDEC</sequence>
<name>A0ACB9AMS2_CICIN</name>
<reference evidence="2" key="1">
    <citation type="journal article" date="2022" name="Mol. Ecol. Resour.">
        <title>The genomes of chicory, endive, great burdock and yacon provide insights into Asteraceae palaeo-polyploidization history and plant inulin production.</title>
        <authorList>
            <person name="Fan W."/>
            <person name="Wang S."/>
            <person name="Wang H."/>
            <person name="Wang A."/>
            <person name="Jiang F."/>
            <person name="Liu H."/>
            <person name="Zhao H."/>
            <person name="Xu D."/>
            <person name="Zhang Y."/>
        </authorList>
    </citation>
    <scope>NUCLEOTIDE SEQUENCE [LARGE SCALE GENOMIC DNA]</scope>
    <source>
        <strain evidence="2">cv. Punajuju</strain>
    </source>
</reference>
<reference evidence="1 2" key="2">
    <citation type="journal article" date="2022" name="Mol. Ecol. Resour.">
        <title>The genomes of chicory, endive, great burdock and yacon provide insights into Asteraceae paleo-polyploidization history and plant inulin production.</title>
        <authorList>
            <person name="Fan W."/>
            <person name="Wang S."/>
            <person name="Wang H."/>
            <person name="Wang A."/>
            <person name="Jiang F."/>
            <person name="Liu H."/>
            <person name="Zhao H."/>
            <person name="Xu D."/>
            <person name="Zhang Y."/>
        </authorList>
    </citation>
    <scope>NUCLEOTIDE SEQUENCE [LARGE SCALE GENOMIC DNA]</scope>
    <source>
        <strain evidence="2">cv. Punajuju</strain>
        <tissue evidence="1">Leaves</tissue>
    </source>
</reference>
<proteinExistence type="predicted"/>
<dbReference type="EMBL" id="CM042015">
    <property type="protein sequence ID" value="KAI3710940.1"/>
    <property type="molecule type" value="Genomic_DNA"/>
</dbReference>